<evidence type="ECO:0000313" key="1">
    <source>
        <dbReference type="EMBL" id="OBX05765.1"/>
    </source>
</evidence>
<dbReference type="PATRIC" id="fig|505345.6.peg.236"/>
<proteinExistence type="predicted"/>
<reference evidence="1 2" key="1">
    <citation type="submission" date="2014-11" db="EMBL/GenBank/DDBJ databases">
        <title>Pan-genome of Gallibacterium spp.</title>
        <authorList>
            <person name="Kudirkiene E."/>
            <person name="Bojesen A.M."/>
        </authorList>
    </citation>
    <scope>NUCLEOTIDE SEQUENCE [LARGE SCALE GENOMIC DNA]</scope>
    <source>
        <strain evidence="1 2">59/S3/89</strain>
    </source>
</reference>
<dbReference type="Proteomes" id="UP000092626">
    <property type="component" value="Unassembled WGS sequence"/>
</dbReference>
<gene>
    <name evidence="1" type="ORF">QV06_01145</name>
</gene>
<accession>A0A1A7PX85</accession>
<dbReference type="EMBL" id="JTJR01000005">
    <property type="protein sequence ID" value="OBX05765.1"/>
    <property type="molecule type" value="Genomic_DNA"/>
</dbReference>
<evidence type="ECO:0000313" key="2">
    <source>
        <dbReference type="Proteomes" id="UP000092626"/>
    </source>
</evidence>
<comment type="caution">
    <text evidence="1">The sequence shown here is derived from an EMBL/GenBank/DDBJ whole genome shotgun (WGS) entry which is preliminary data.</text>
</comment>
<dbReference type="RefSeq" id="WP_065236573.1">
    <property type="nucleotide sequence ID" value="NZ_JTJR01000005.1"/>
</dbReference>
<dbReference type="AlphaFoldDB" id="A0A1A7PX85"/>
<sequence>MSSDKLYQRTHEFTPYTTADGKAVQAEFDAIESALDHFPKMRDDGTGFAVSPVIPEPTEDDHPVNYGMYLTGVNNVKENRDEVERLTIEVRQHTQEVATNTQAVHNNTQTVLTAEQNVINKEIAVEESENMARKWASNPEDVLVKDNKYSAYHYALKAKNSAVAASQSEINAARSESASNTSANFAEQKANEANAYAEQARQAAFRENDWGSIANKPSFNSSVTSDSERDFATPKAVKIAYGKAVESSDAANAAQVRADNAINAANAAQVRADNAISAANAAQVRADNAISAANAAKTVADNAISVANTAQSTADSAMSVANTAQSRVNGVVTDIRLGAVVYGKTAVIRTKEFHYDIIVSKLWPEEKSGYVMTGIFSTSKRKTGFDYGEREITASSCLRPVQKNINGAWYTVASI</sequence>
<organism evidence="1 2">
    <name type="scientific">Gallibacterium genomosp. 3</name>
    <dbReference type="NCBI Taxonomy" id="505345"/>
    <lineage>
        <taxon>Bacteria</taxon>
        <taxon>Pseudomonadati</taxon>
        <taxon>Pseudomonadota</taxon>
        <taxon>Gammaproteobacteria</taxon>
        <taxon>Pasteurellales</taxon>
        <taxon>Pasteurellaceae</taxon>
        <taxon>Gallibacterium</taxon>
    </lineage>
</organism>
<dbReference type="STRING" id="505345.QV06_01145"/>
<name>A0A1A7PX85_9PAST</name>
<evidence type="ECO:0008006" key="3">
    <source>
        <dbReference type="Google" id="ProtNLM"/>
    </source>
</evidence>
<protein>
    <recommendedName>
        <fullName evidence="3">Phage tail protein</fullName>
    </recommendedName>
</protein>